<reference evidence="1 2" key="2">
    <citation type="submission" date="2016-08" db="EMBL/GenBank/DDBJ databases">
        <title>Pervasive Adenine N6-methylation of Active Genes in Fungi.</title>
        <authorList>
            <consortium name="DOE Joint Genome Institute"/>
            <person name="Mondo S.J."/>
            <person name="Dannebaum R.O."/>
            <person name="Kuo R.C."/>
            <person name="Labutti K."/>
            <person name="Haridas S."/>
            <person name="Kuo A."/>
            <person name="Salamov A."/>
            <person name="Ahrendt S.R."/>
            <person name="Lipzen A."/>
            <person name="Sullivan W."/>
            <person name="Andreopoulos W.B."/>
            <person name="Clum A."/>
            <person name="Lindquist E."/>
            <person name="Daum C."/>
            <person name="Ramamoorthy G.K."/>
            <person name="Gryganskyi A."/>
            <person name="Culley D."/>
            <person name="Magnuson J.K."/>
            <person name="James T.Y."/>
            <person name="O'Malley M.A."/>
            <person name="Stajich J.E."/>
            <person name="Spatafora J.W."/>
            <person name="Visel A."/>
            <person name="Grigoriev I.V."/>
        </authorList>
    </citation>
    <scope>NUCLEOTIDE SEQUENCE [LARGE SCALE GENOMIC DNA]</scope>
    <source>
        <strain evidence="2">finn</strain>
    </source>
</reference>
<protein>
    <submittedName>
        <fullName evidence="1">Uncharacterized protein</fullName>
    </submittedName>
</protein>
<dbReference type="OrthoDB" id="10375012at2759"/>
<proteinExistence type="predicted"/>
<reference evidence="1 2" key="1">
    <citation type="submission" date="2016-08" db="EMBL/GenBank/DDBJ databases">
        <title>Genomes of anaerobic fungi encode conserved fungal cellulosomes for biomass hydrolysis.</title>
        <authorList>
            <consortium name="DOE Joint Genome Institute"/>
            <person name="Haitjema C.H."/>
            <person name="Gilmore S.P."/>
            <person name="Henske J.K."/>
            <person name="Solomon K.V."/>
            <person name="De Groot R."/>
            <person name="Kuo A."/>
            <person name="Mondo S.J."/>
            <person name="Salamov A.A."/>
            <person name="Labutti K."/>
            <person name="Zhao Z."/>
            <person name="Chiniquy J."/>
            <person name="Barry K."/>
            <person name="Brewer H.M."/>
            <person name="Purvine S.O."/>
            <person name="Wright A.T."/>
            <person name="Boxma B."/>
            <person name="Van Alen T."/>
            <person name="Hackstein J.H."/>
            <person name="Baker S.E."/>
            <person name="Grigoriev I.V."/>
            <person name="O'Malley M.A."/>
        </authorList>
    </citation>
    <scope>NUCLEOTIDE SEQUENCE [LARGE SCALE GENOMIC DNA]</scope>
    <source>
        <strain evidence="2">finn</strain>
    </source>
</reference>
<evidence type="ECO:0000313" key="2">
    <source>
        <dbReference type="Proteomes" id="UP000193719"/>
    </source>
</evidence>
<dbReference type="Proteomes" id="UP000193719">
    <property type="component" value="Unassembled WGS sequence"/>
</dbReference>
<name>A0A1Y1U8Q9_9FUNG</name>
<gene>
    <name evidence="1" type="ORF">BCR36DRAFT_401048</name>
</gene>
<evidence type="ECO:0000313" key="1">
    <source>
        <dbReference type="EMBL" id="ORX33877.1"/>
    </source>
</evidence>
<dbReference type="AlphaFoldDB" id="A0A1Y1U8Q9"/>
<organism evidence="1 2">
    <name type="scientific">Piromyces finnis</name>
    <dbReference type="NCBI Taxonomy" id="1754191"/>
    <lineage>
        <taxon>Eukaryota</taxon>
        <taxon>Fungi</taxon>
        <taxon>Fungi incertae sedis</taxon>
        <taxon>Chytridiomycota</taxon>
        <taxon>Chytridiomycota incertae sedis</taxon>
        <taxon>Neocallimastigomycetes</taxon>
        <taxon>Neocallimastigales</taxon>
        <taxon>Neocallimastigaceae</taxon>
        <taxon>Piromyces</taxon>
    </lineage>
</organism>
<sequence length="253" mass="29658">MELSLEKGQLLNNLKCKIEDIIQEKTDFISKLNIANNNDDFVDFFTVLESFEKIDITKCFEINEIYENLIISFLYKLSTDEANNKNDFDNEQTILDIVNYYNCLNLLIKAFIVYYYSSIDNDSFTFLNELFKNDQNGNNKFNEFNSKIFYECTQTFVLLQNFKKNNVNLSSLINSSIKKCNVLTMELLQFHIGNISGKYMTILQEFNNTPQLYKSYGSVCDLLISLSTVLPNDFKLLNLSWKYLIKYHAQKNL</sequence>
<dbReference type="EMBL" id="MCFH01000203">
    <property type="protein sequence ID" value="ORX33877.1"/>
    <property type="molecule type" value="Genomic_DNA"/>
</dbReference>
<accession>A0A1Y1U8Q9</accession>
<comment type="caution">
    <text evidence="1">The sequence shown here is derived from an EMBL/GenBank/DDBJ whole genome shotgun (WGS) entry which is preliminary data.</text>
</comment>
<keyword evidence="2" id="KW-1185">Reference proteome</keyword>